<dbReference type="AlphaFoldDB" id="A0A3Q0INL1"/>
<keyword evidence="4 5" id="KW-0472">Membrane</keyword>
<feature type="transmembrane region" description="Helical" evidence="5">
    <location>
        <begin position="70"/>
        <end position="91"/>
    </location>
</feature>
<reference evidence="8" key="1">
    <citation type="submission" date="2025-08" db="UniProtKB">
        <authorList>
            <consortium name="RefSeq"/>
        </authorList>
    </citation>
    <scope>IDENTIFICATION</scope>
</reference>
<evidence type="ECO:0000259" key="6">
    <source>
        <dbReference type="PROSITE" id="PS50850"/>
    </source>
</evidence>
<proteinExistence type="predicted"/>
<dbReference type="PANTHER" id="PTHR48021:SF68">
    <property type="entry name" value="MAJOR FACILITATOR SUPERFAMILY (MFS) PROFILE DOMAIN-CONTAINING PROTEIN"/>
    <property type="match status" value="1"/>
</dbReference>
<evidence type="ECO:0000313" key="8">
    <source>
        <dbReference type="RefSeq" id="XP_026677827.1"/>
    </source>
</evidence>
<keyword evidence="7" id="KW-1185">Reference proteome</keyword>
<evidence type="ECO:0000256" key="1">
    <source>
        <dbReference type="ARBA" id="ARBA00004141"/>
    </source>
</evidence>
<feature type="transmembrane region" description="Helical" evidence="5">
    <location>
        <begin position="759"/>
        <end position="784"/>
    </location>
</feature>
<dbReference type="SUPFAM" id="SSF103473">
    <property type="entry name" value="MFS general substrate transporter"/>
    <property type="match status" value="4"/>
</dbReference>
<dbReference type="PRINTS" id="PR00171">
    <property type="entry name" value="SUGRTRNSPORT"/>
</dbReference>
<feature type="transmembrane region" description="Helical" evidence="5">
    <location>
        <begin position="666"/>
        <end position="688"/>
    </location>
</feature>
<keyword evidence="2 5" id="KW-0812">Transmembrane</keyword>
<dbReference type="InterPro" id="IPR020846">
    <property type="entry name" value="MFS_dom"/>
</dbReference>
<feature type="transmembrane region" description="Helical" evidence="5">
    <location>
        <begin position="125"/>
        <end position="145"/>
    </location>
</feature>
<feature type="transmembrane region" description="Helical" evidence="5">
    <location>
        <begin position="708"/>
        <end position="725"/>
    </location>
</feature>
<dbReference type="InterPro" id="IPR050549">
    <property type="entry name" value="MFS_Trehalose_Transporter"/>
</dbReference>
<evidence type="ECO:0000256" key="2">
    <source>
        <dbReference type="ARBA" id="ARBA00022692"/>
    </source>
</evidence>
<organism evidence="7 8">
    <name type="scientific">Diaphorina citri</name>
    <name type="common">Asian citrus psyllid</name>
    <dbReference type="NCBI Taxonomy" id="121845"/>
    <lineage>
        <taxon>Eukaryota</taxon>
        <taxon>Metazoa</taxon>
        <taxon>Ecdysozoa</taxon>
        <taxon>Arthropoda</taxon>
        <taxon>Hexapoda</taxon>
        <taxon>Insecta</taxon>
        <taxon>Pterygota</taxon>
        <taxon>Neoptera</taxon>
        <taxon>Paraneoptera</taxon>
        <taxon>Hemiptera</taxon>
        <taxon>Sternorrhyncha</taxon>
        <taxon>Psylloidea</taxon>
        <taxon>Psyllidae</taxon>
        <taxon>Diaphorininae</taxon>
        <taxon>Diaphorina</taxon>
    </lineage>
</organism>
<dbReference type="InterPro" id="IPR005829">
    <property type="entry name" value="Sugar_transporter_CS"/>
</dbReference>
<dbReference type="PROSITE" id="PS50850">
    <property type="entry name" value="MFS"/>
    <property type="match status" value="1"/>
</dbReference>
<dbReference type="InterPro" id="IPR036259">
    <property type="entry name" value="MFS_trans_sf"/>
</dbReference>
<keyword evidence="3 5" id="KW-1133">Transmembrane helix</keyword>
<dbReference type="GO" id="GO:0022857">
    <property type="term" value="F:transmembrane transporter activity"/>
    <property type="evidence" value="ECO:0007669"/>
    <property type="project" value="InterPro"/>
</dbReference>
<evidence type="ECO:0000313" key="7">
    <source>
        <dbReference type="Proteomes" id="UP000079169"/>
    </source>
</evidence>
<protein>
    <submittedName>
        <fullName evidence="8">Facilitated trehalose transporter Tret1-like</fullName>
    </submittedName>
</protein>
<dbReference type="KEGG" id="dci:103507205"/>
<comment type="subcellular location">
    <subcellularLocation>
        <location evidence="1">Membrane</location>
        <topology evidence="1">Multi-pass membrane protein</topology>
    </subcellularLocation>
</comment>
<feature type="transmembrane region" description="Helical" evidence="5">
    <location>
        <begin position="473"/>
        <end position="495"/>
    </location>
</feature>
<feature type="transmembrane region" description="Helical" evidence="5">
    <location>
        <begin position="405"/>
        <end position="427"/>
    </location>
</feature>
<sequence length="875" mass="96005">MGPIMGDFSSGTAVGFSAVLLPQLQSANSTIPITTEDASWIASMAALPMAVACVLGCIAMDSCGRRFSNLILCIPFVLGWIIISSATKVWLLCVGRFLTGLSIGFLTPPAIVYIAETSEPKYRGAFLAVSSLAISSGILVSHLLGTFLHWQTASCSMCPRDFKRQLLAAAGPIFATLGSGMTSGFSAVLLPQLESANSTIPITPEDGSWIASMAPLPMAIACVLSCILMDLYGRRFTNLILCVPFVLGWVIMSMATEVWLICVGRFLTGLSVGLSSPPSIVYIAESTEPRYRGAILAIVSLAISSGIFISHLLGTFLHWKTASAVCALFPFISCIFVYSTPESPSWLASKGYSVEAEQAFHWLRGHSAESESELKSMLNHAQKITITKTENMVDKKKKREWKKNILSPEFLKPFVILLVFFFVQQFSGVNTVAFYSVGILKNVSPDVNEYVATMAIDIVRVIMSAVTCNSRGWTMLTASALCALFPLTSIIFVYFTPESPSWLASKGSTVQAEKAFHWLRGHSDEFDNELKSIMDYAQNITITNSEDMNYKEKICEWKKNILSPEFLKPFVVLLVFFFVQQFSGASTVSFYSVAILQNVSADVNEYTATMAIDILRVIMSAVTCGLLRITGRRPIAILSSLGTAFSLLGLALMLKYPQEELPSFIPVILLMSYIVFVSFGLQPLPWIMAGELFPHASVFLVKIFQVKYLGPLTIMSTVTCGLLRITGRRPIAILSTLGTAFSLLGLALMLKYPQEELPSFIPVILLMSYIVFVSFGVQPLPWIMAGELFPQVTREIGSGITTCFGFLALFCAVKTEPLLFRSIGTPGTFGLYGCVTVFGFVFLYFFLPETKNKTLQQIEDSYKAKSEVEWKRLSS</sequence>
<feature type="transmembrane region" description="Helical" evidence="5">
    <location>
        <begin position="635"/>
        <end position="654"/>
    </location>
</feature>
<feature type="transmembrane region" description="Helical" evidence="5">
    <location>
        <begin position="608"/>
        <end position="629"/>
    </location>
</feature>
<feature type="transmembrane region" description="Helical" evidence="5">
    <location>
        <begin position="570"/>
        <end position="596"/>
    </location>
</feature>
<evidence type="ECO:0000256" key="5">
    <source>
        <dbReference type="SAM" id="Phobius"/>
    </source>
</evidence>
<feature type="transmembrane region" description="Helical" evidence="5">
    <location>
        <begin position="236"/>
        <end position="252"/>
    </location>
</feature>
<dbReference type="Pfam" id="PF00083">
    <property type="entry name" value="Sugar_tr"/>
    <property type="match status" value="4"/>
</dbReference>
<dbReference type="RefSeq" id="XP_026677827.1">
    <property type="nucleotide sequence ID" value="XM_026822026.1"/>
</dbReference>
<feature type="transmembrane region" description="Helical" evidence="5">
    <location>
        <begin position="827"/>
        <end position="847"/>
    </location>
</feature>
<feature type="domain" description="Major facilitator superfamily (MFS) profile" evidence="6">
    <location>
        <begin position="164"/>
        <end position="851"/>
    </location>
</feature>
<accession>A0A3Q0INL1</accession>
<dbReference type="InterPro" id="IPR003663">
    <property type="entry name" value="Sugar/inositol_transpt"/>
</dbReference>
<feature type="transmembrane region" description="Helical" evidence="5">
    <location>
        <begin position="39"/>
        <end position="58"/>
    </location>
</feature>
<feature type="transmembrane region" description="Helical" evidence="5">
    <location>
        <begin position="732"/>
        <end position="753"/>
    </location>
</feature>
<feature type="transmembrane region" description="Helical" evidence="5">
    <location>
        <begin position="209"/>
        <end position="229"/>
    </location>
</feature>
<dbReference type="GO" id="GO:0016020">
    <property type="term" value="C:membrane"/>
    <property type="evidence" value="ECO:0007669"/>
    <property type="project" value="UniProtKB-SubCell"/>
</dbReference>
<dbReference type="STRING" id="121845.A0A3Q0INL1"/>
<dbReference type="Proteomes" id="UP000079169">
    <property type="component" value="Unplaced"/>
</dbReference>
<feature type="transmembrane region" description="Helical" evidence="5">
    <location>
        <begin position="166"/>
        <end position="189"/>
    </location>
</feature>
<feature type="transmembrane region" description="Helical" evidence="5">
    <location>
        <begin position="322"/>
        <end position="340"/>
    </location>
</feature>
<dbReference type="Gene3D" id="1.20.1250.20">
    <property type="entry name" value="MFS general substrate transporter like domains"/>
    <property type="match status" value="4"/>
</dbReference>
<dbReference type="PaxDb" id="121845-A0A3Q0INL1"/>
<dbReference type="PANTHER" id="PTHR48021">
    <property type="match status" value="1"/>
</dbReference>
<dbReference type="GeneID" id="103507205"/>
<evidence type="ECO:0000256" key="4">
    <source>
        <dbReference type="ARBA" id="ARBA00023136"/>
    </source>
</evidence>
<name>A0A3Q0INL1_DIACI</name>
<gene>
    <name evidence="8" type="primary">LOC103507205</name>
</gene>
<evidence type="ECO:0000256" key="3">
    <source>
        <dbReference type="ARBA" id="ARBA00022989"/>
    </source>
</evidence>
<dbReference type="PROSITE" id="PS00217">
    <property type="entry name" value="SUGAR_TRANSPORT_2"/>
    <property type="match status" value="2"/>
</dbReference>
<feature type="transmembrane region" description="Helical" evidence="5">
    <location>
        <begin position="295"/>
        <end position="316"/>
    </location>
</feature>
<dbReference type="InterPro" id="IPR005828">
    <property type="entry name" value="MFS_sugar_transport-like"/>
</dbReference>
<feature type="transmembrane region" description="Helical" evidence="5">
    <location>
        <begin position="796"/>
        <end position="815"/>
    </location>
</feature>